<dbReference type="Pfam" id="PF02734">
    <property type="entry name" value="Dak2"/>
    <property type="match status" value="1"/>
</dbReference>
<dbReference type="EC" id="2.7.1.121" evidence="3"/>
<dbReference type="InterPro" id="IPR036117">
    <property type="entry name" value="DhaL_dom_sf"/>
</dbReference>
<evidence type="ECO:0000313" key="11">
    <source>
        <dbReference type="Proteomes" id="UP000198935"/>
    </source>
</evidence>
<comment type="function">
    <text evidence="8">ADP-binding subunit of the dihydroxyacetone kinase, which is responsible for the phosphoenolpyruvate (PEP)-dependent phosphorylation of dihydroxyacetone. DhaL-ADP is converted to DhaL-ATP via a phosphoryl group transfer from DhaM and transmits it to dihydroxyacetone binds to DhaK.</text>
</comment>
<dbReference type="GO" id="GO:0004371">
    <property type="term" value="F:glycerone kinase activity"/>
    <property type="evidence" value="ECO:0007669"/>
    <property type="project" value="InterPro"/>
</dbReference>
<dbReference type="PANTHER" id="PTHR28629:SF4">
    <property type="entry name" value="TRIOKINASE_FMN CYCLASE"/>
    <property type="match status" value="1"/>
</dbReference>
<keyword evidence="4" id="KW-0808">Transferase</keyword>
<organism evidence="10 11">
    <name type="scientific">Evansella caseinilytica</name>
    <dbReference type="NCBI Taxonomy" id="1503961"/>
    <lineage>
        <taxon>Bacteria</taxon>
        <taxon>Bacillati</taxon>
        <taxon>Bacillota</taxon>
        <taxon>Bacilli</taxon>
        <taxon>Bacillales</taxon>
        <taxon>Bacillaceae</taxon>
        <taxon>Evansella</taxon>
    </lineage>
</organism>
<evidence type="ECO:0000259" key="9">
    <source>
        <dbReference type="PROSITE" id="PS51480"/>
    </source>
</evidence>
<dbReference type="Proteomes" id="UP000198935">
    <property type="component" value="Unassembled WGS sequence"/>
</dbReference>
<keyword evidence="5 10" id="KW-0418">Kinase</keyword>
<comment type="pathway">
    <text evidence="2">Polyol metabolism; glycerol degradation.</text>
</comment>
<name>A0A1H3IH76_9BACI</name>
<dbReference type="InterPro" id="IPR012737">
    <property type="entry name" value="DhaK_L_YcgS"/>
</dbReference>
<dbReference type="GO" id="GO:0047324">
    <property type="term" value="F:phosphoenolpyruvate-glycerone phosphotransferase activity"/>
    <property type="evidence" value="ECO:0007669"/>
    <property type="project" value="UniProtKB-EC"/>
</dbReference>
<dbReference type="SUPFAM" id="SSF101473">
    <property type="entry name" value="DhaL-like"/>
    <property type="match status" value="1"/>
</dbReference>
<comment type="subunit">
    <text evidence="7">Homodimer. The dihydroxyacetone kinase complex is composed of a homodimer of DhaM, a homodimer of DhaK and the subunit DhaL.</text>
</comment>
<proteinExistence type="predicted"/>
<evidence type="ECO:0000256" key="6">
    <source>
        <dbReference type="ARBA" id="ARBA00022798"/>
    </source>
</evidence>
<dbReference type="STRING" id="1503961.SAMN05421736_101826"/>
<dbReference type="GO" id="GO:0005829">
    <property type="term" value="C:cytosol"/>
    <property type="evidence" value="ECO:0007669"/>
    <property type="project" value="TreeGrafter"/>
</dbReference>
<reference evidence="11" key="1">
    <citation type="submission" date="2016-10" db="EMBL/GenBank/DDBJ databases">
        <authorList>
            <person name="Varghese N."/>
            <person name="Submissions S."/>
        </authorList>
    </citation>
    <scope>NUCLEOTIDE SEQUENCE [LARGE SCALE GENOMIC DNA]</scope>
    <source>
        <strain evidence="11">SP</strain>
    </source>
</reference>
<comment type="catalytic activity">
    <reaction evidence="1">
        <text>dihydroxyacetone + phosphoenolpyruvate = dihydroxyacetone phosphate + pyruvate</text>
        <dbReference type="Rhea" id="RHEA:18381"/>
        <dbReference type="ChEBI" id="CHEBI:15361"/>
        <dbReference type="ChEBI" id="CHEBI:16016"/>
        <dbReference type="ChEBI" id="CHEBI:57642"/>
        <dbReference type="ChEBI" id="CHEBI:58702"/>
        <dbReference type="EC" id="2.7.1.121"/>
    </reaction>
</comment>
<gene>
    <name evidence="10" type="ORF">SAMN05421736_101826</name>
</gene>
<dbReference type="InterPro" id="IPR004007">
    <property type="entry name" value="DhaL_dom"/>
</dbReference>
<dbReference type="PROSITE" id="PS51480">
    <property type="entry name" value="DHAL"/>
    <property type="match status" value="1"/>
</dbReference>
<evidence type="ECO:0000256" key="4">
    <source>
        <dbReference type="ARBA" id="ARBA00022679"/>
    </source>
</evidence>
<dbReference type="GO" id="GO:0019563">
    <property type="term" value="P:glycerol catabolic process"/>
    <property type="evidence" value="ECO:0007669"/>
    <property type="project" value="TreeGrafter"/>
</dbReference>
<evidence type="ECO:0000313" key="10">
    <source>
        <dbReference type="EMBL" id="SDY27002.1"/>
    </source>
</evidence>
<dbReference type="FunFam" id="1.25.40.340:FF:000002">
    <property type="entry name" value="Dihydroxyacetone kinase, L subunit"/>
    <property type="match status" value="1"/>
</dbReference>
<feature type="domain" description="DhaL" evidence="9">
    <location>
        <begin position="6"/>
        <end position="201"/>
    </location>
</feature>
<sequence length="212" mass="22914">MTFDAACGKQWMIAMNKTVQEKKDVLTELDQAVGDGDHGLNMARGFQEVVNKIDANEYEDLGSFFSEVGMTLISTVGGASGPLYGTAFIKLAAQLKGRKQADLPVLAAAFSAALEGIKARGRAEAGDKTMVDVWEPIVTHLLKRGELLQVEELTRLAQEKLEETKNLHAKKGRAAYLGKRSIGHLDPGAASSVYLFTAFADVLKGEIDNEQS</sequence>
<dbReference type="InterPro" id="IPR050861">
    <property type="entry name" value="Dihydroxyacetone_Kinase"/>
</dbReference>
<dbReference type="NCBIfam" id="TIGR02365">
    <property type="entry name" value="dha_L_ycgS"/>
    <property type="match status" value="1"/>
</dbReference>
<protein>
    <recommendedName>
        <fullName evidence="3">phosphoenolpyruvate--glycerone phosphotransferase</fullName>
        <ecNumber evidence="3">2.7.1.121</ecNumber>
    </recommendedName>
</protein>
<dbReference type="PANTHER" id="PTHR28629">
    <property type="entry name" value="TRIOKINASE/FMN CYCLASE"/>
    <property type="match status" value="1"/>
</dbReference>
<dbReference type="Gene3D" id="1.25.40.340">
    <property type="match status" value="1"/>
</dbReference>
<evidence type="ECO:0000256" key="5">
    <source>
        <dbReference type="ARBA" id="ARBA00022777"/>
    </source>
</evidence>
<evidence type="ECO:0000256" key="2">
    <source>
        <dbReference type="ARBA" id="ARBA00004745"/>
    </source>
</evidence>
<keyword evidence="6" id="KW-0319">Glycerol metabolism</keyword>
<evidence type="ECO:0000256" key="3">
    <source>
        <dbReference type="ARBA" id="ARBA00012095"/>
    </source>
</evidence>
<dbReference type="SMART" id="SM01120">
    <property type="entry name" value="Dak2"/>
    <property type="match status" value="1"/>
</dbReference>
<dbReference type="AlphaFoldDB" id="A0A1H3IH76"/>
<dbReference type="EMBL" id="FNPI01000001">
    <property type="protein sequence ID" value="SDY27002.1"/>
    <property type="molecule type" value="Genomic_DNA"/>
</dbReference>
<evidence type="ECO:0000256" key="8">
    <source>
        <dbReference type="ARBA" id="ARBA00055771"/>
    </source>
</evidence>
<evidence type="ECO:0000256" key="7">
    <source>
        <dbReference type="ARBA" id="ARBA00046577"/>
    </source>
</evidence>
<keyword evidence="11" id="KW-1185">Reference proteome</keyword>
<evidence type="ECO:0000256" key="1">
    <source>
        <dbReference type="ARBA" id="ARBA00001113"/>
    </source>
</evidence>
<accession>A0A1H3IH76</accession>